<dbReference type="PANTHER" id="PTHR42783:SF3">
    <property type="entry name" value="GLUTAMATE SYNTHASE [NADPH] SMALL CHAIN-RELATED"/>
    <property type="match status" value="1"/>
</dbReference>
<dbReference type="InterPro" id="IPR009010">
    <property type="entry name" value="Asp_de-COase-like_dom_sf"/>
</dbReference>
<dbReference type="CDD" id="cd02784">
    <property type="entry name" value="MopB_CT_PHLH"/>
    <property type="match status" value="1"/>
</dbReference>
<organism evidence="2 3">
    <name type="scientific">Massilia aerilata</name>
    <dbReference type="NCBI Taxonomy" id="453817"/>
    <lineage>
        <taxon>Bacteria</taxon>
        <taxon>Pseudomonadati</taxon>
        <taxon>Pseudomonadota</taxon>
        <taxon>Betaproteobacteria</taxon>
        <taxon>Burkholderiales</taxon>
        <taxon>Oxalobacteraceae</taxon>
        <taxon>Telluria group</taxon>
        <taxon>Massilia</taxon>
    </lineage>
</organism>
<dbReference type="PANTHER" id="PTHR42783">
    <property type="entry name" value="GLUTAMATE SYNTHASE [NADPH] SMALL CHAIN"/>
    <property type="match status" value="1"/>
</dbReference>
<dbReference type="RefSeq" id="WP_379772884.1">
    <property type="nucleotide sequence ID" value="NZ_JBHSMZ010000015.1"/>
</dbReference>
<dbReference type="Gene3D" id="2.40.40.20">
    <property type="match status" value="1"/>
</dbReference>
<dbReference type="PROSITE" id="PS51379">
    <property type="entry name" value="4FE4S_FER_2"/>
    <property type="match status" value="2"/>
</dbReference>
<dbReference type="PROSITE" id="PS51318">
    <property type="entry name" value="TAT"/>
    <property type="match status" value="1"/>
</dbReference>
<dbReference type="SUPFAM" id="SSF53706">
    <property type="entry name" value="Formate dehydrogenase/DMSO reductase, domains 1-3"/>
    <property type="match status" value="1"/>
</dbReference>
<accession>A0ABW0S008</accession>
<dbReference type="SUPFAM" id="SSF50692">
    <property type="entry name" value="ADC-like"/>
    <property type="match status" value="1"/>
</dbReference>
<dbReference type="InterPro" id="IPR006311">
    <property type="entry name" value="TAT_signal"/>
</dbReference>
<dbReference type="EMBL" id="JBHSMZ010000015">
    <property type="protein sequence ID" value="MFC5550379.1"/>
    <property type="molecule type" value="Genomic_DNA"/>
</dbReference>
<dbReference type="Pfam" id="PF13247">
    <property type="entry name" value="Fer4_11"/>
    <property type="match status" value="1"/>
</dbReference>
<comment type="caution">
    <text evidence="2">The sequence shown here is derived from an EMBL/GenBank/DDBJ whole genome shotgun (WGS) entry which is preliminary data.</text>
</comment>
<feature type="domain" description="4Fe-4S ferredoxin-type" evidence="1">
    <location>
        <begin position="712"/>
        <end position="742"/>
    </location>
</feature>
<dbReference type="Proteomes" id="UP001596086">
    <property type="component" value="Unassembled WGS sequence"/>
</dbReference>
<dbReference type="CDD" id="cd10551">
    <property type="entry name" value="PsrB"/>
    <property type="match status" value="1"/>
</dbReference>
<reference evidence="3" key="1">
    <citation type="journal article" date="2019" name="Int. J. Syst. Evol. Microbiol.">
        <title>The Global Catalogue of Microorganisms (GCM) 10K type strain sequencing project: providing services to taxonomists for standard genome sequencing and annotation.</title>
        <authorList>
            <consortium name="The Broad Institute Genomics Platform"/>
            <consortium name="The Broad Institute Genome Sequencing Center for Infectious Disease"/>
            <person name="Wu L."/>
            <person name="Ma J."/>
        </authorList>
    </citation>
    <scope>NUCLEOTIDE SEQUENCE [LARGE SCALE GENOMIC DNA]</scope>
    <source>
        <strain evidence="3">CGMCC 4.5798</strain>
    </source>
</reference>
<keyword evidence="3" id="KW-1185">Reference proteome</keyword>
<gene>
    <name evidence="2" type="ORF">ACFPO9_17830</name>
</gene>
<evidence type="ECO:0000259" key="1">
    <source>
        <dbReference type="PROSITE" id="PS51379"/>
    </source>
</evidence>
<feature type="domain" description="4Fe-4S ferredoxin-type" evidence="1">
    <location>
        <begin position="763"/>
        <end position="794"/>
    </location>
</feature>
<protein>
    <submittedName>
        <fullName evidence="2">4Fe-4S dicluster domain-containing protein</fullName>
    </submittedName>
</protein>
<name>A0ABW0S008_9BURK</name>
<dbReference type="SUPFAM" id="SSF54862">
    <property type="entry name" value="4Fe-4S ferredoxins"/>
    <property type="match status" value="1"/>
</dbReference>
<dbReference type="InterPro" id="IPR017896">
    <property type="entry name" value="4Fe4S_Fe-S-bd"/>
</dbReference>
<dbReference type="Gene3D" id="3.40.50.740">
    <property type="match status" value="1"/>
</dbReference>
<dbReference type="Gene3D" id="3.30.70.20">
    <property type="match status" value="2"/>
</dbReference>
<evidence type="ECO:0000313" key="3">
    <source>
        <dbReference type="Proteomes" id="UP001596086"/>
    </source>
</evidence>
<evidence type="ECO:0000313" key="2">
    <source>
        <dbReference type="EMBL" id="MFC5550379.1"/>
    </source>
</evidence>
<sequence>MTHHHHPVIPIHGQAHGEDAPARRRFLKLMAASAALAGAGCSGPPAETIVPYVRMPEQDVPGLPLFYASAFVRRGFAHGVLVETNMGRPTKVEGNPEHPVAQGSTDVFAQASILQMWDPDRSQTVQQGTELSTWAAFEAAWEARRPHFARDGGAGLRILSGPASSPTMALQLAALQKRYPAMRWHAWDPLHDDGAAAASTLAFGRALDPVYRLDHVAVLLTLDADLFGAEGSHGGALAHARAFTAPRRLGLDPAARRLYAMESTPTLTGAYADQRLARAPHEIEAALWRIAGLLGAAPGGGTAPGAAGTRWEAAVAKALGDAKGRALVVAGPTLSPASRALAHLLNQRLGAEDGAVAYIEPVALGAPTHAEGLAELAADMREGRVDTLLMLDTNPVYTAPPALDFAKALRRVALSAHLGLYRDETARESNWHLPLAHGYEAWSDARAHEGTASIVQPLIAPLYGGRSAHEVLALALGEGSRDGRTLVRSTWQKGEDFEQAWREMLRRGLVPDSAAAAVAVRKVPAIAMPALPTPPLVAVFAPDPAVDGGEFANNAWLQELPRPLTSLTWDNAALVGPGTAERAGLHDGEVVRLEVDGRSLMAPVLVLPEQAEGVITLPLGYGRSGAGAVGNAVGFDAYRLRPRNAMRAPVLLRMERTDAGHVFALRQREVDMHGREPVHVKELGRPAAARRKEEEGGKTSLYPERRYEDYKWGMAIDLSACIGCAACTVACQAENNIPVVGKEEVMRGRSMHWIRVDRYRQNGRSLFQPVPCMHCEHAPCEEVCPVGATVHDDEGLNVQVYNRCIGTRFCSNNCPYKVRRFNFLQYSNEKQESLKAMQNPEVTVRKRGVMEKCSYCLQRITRARIDAEKQGRRIADGEVVTACQAACPTSAIHFGDLNDPNSAVVAAKASALDYVLLEELNTRPRTSYLTRVINPDPELG</sequence>
<proteinExistence type="predicted"/>